<dbReference type="RefSeq" id="WP_338781377.1">
    <property type="nucleotide sequence ID" value="NZ_CP147407.1"/>
</dbReference>
<dbReference type="Pfam" id="PF10011">
    <property type="entry name" value="DUF2254"/>
    <property type="match status" value="1"/>
</dbReference>
<proteinExistence type="predicted"/>
<gene>
    <name evidence="2" type="ORF">WCV65_07790</name>
</gene>
<name>A0ABZ2NKR6_9BACI</name>
<dbReference type="InterPro" id="IPR018723">
    <property type="entry name" value="DUF2254_membrane"/>
</dbReference>
<dbReference type="EMBL" id="CP147407">
    <property type="protein sequence ID" value="WXB98363.1"/>
    <property type="molecule type" value="Genomic_DNA"/>
</dbReference>
<keyword evidence="1" id="KW-0812">Transmembrane</keyword>
<evidence type="ECO:0000313" key="3">
    <source>
        <dbReference type="Proteomes" id="UP001377337"/>
    </source>
</evidence>
<feature type="transmembrane region" description="Helical" evidence="1">
    <location>
        <begin position="134"/>
        <end position="156"/>
    </location>
</feature>
<accession>A0ABZ2NKR6</accession>
<feature type="transmembrane region" description="Helical" evidence="1">
    <location>
        <begin position="62"/>
        <end position="88"/>
    </location>
</feature>
<feature type="transmembrane region" description="Helical" evidence="1">
    <location>
        <begin position="109"/>
        <end position="128"/>
    </location>
</feature>
<dbReference type="Proteomes" id="UP001377337">
    <property type="component" value="Chromosome"/>
</dbReference>
<evidence type="ECO:0000313" key="2">
    <source>
        <dbReference type="EMBL" id="WXB98363.1"/>
    </source>
</evidence>
<protein>
    <submittedName>
        <fullName evidence="2">DUF2254 domain-containing protein</fullName>
    </submittedName>
</protein>
<keyword evidence="1" id="KW-1133">Transmembrane helix</keyword>
<keyword evidence="1" id="KW-0472">Membrane</keyword>
<evidence type="ECO:0000256" key="1">
    <source>
        <dbReference type="SAM" id="Phobius"/>
    </source>
</evidence>
<organism evidence="2 3">
    <name type="scientific">Metabacillus sediminis</name>
    <dbReference type="NCBI Taxonomy" id="3117746"/>
    <lineage>
        <taxon>Bacteria</taxon>
        <taxon>Bacillati</taxon>
        <taxon>Bacillota</taxon>
        <taxon>Bacilli</taxon>
        <taxon>Bacillales</taxon>
        <taxon>Bacillaceae</taxon>
        <taxon>Metabacillus</taxon>
    </lineage>
</organism>
<reference evidence="2 3" key="1">
    <citation type="submission" date="2024-02" db="EMBL/GenBank/DDBJ databases">
        <title>Seven novel Bacillus-like species.</title>
        <authorList>
            <person name="Liu G."/>
        </authorList>
    </citation>
    <scope>NUCLEOTIDE SEQUENCE [LARGE SCALE GENOMIC DNA]</scope>
    <source>
        <strain evidence="2 3">FJAT-52054</strain>
    </source>
</reference>
<sequence length="446" mass="50348">MEKNRFLQVRASFWFIPLIYGMIALLLAYVSMALDQYASKHTELYDYIPDLFLSDMQLAQTILSSIATSLLTMTTITFSSILVVLTTYAAQFSPRALQNFTSDRSSQRVLGMFTGGFVYTIVLLLLAKGKSGDLFIVPALAIGVAFACLAAFVYFIHHSVASIKVSNLIFQIASKTMKAWKENYEEDQSLNAMRDYAGAEEITSGIDRQLKSKKAGYIQHVQVRELIQAAEKSKITIKVEKSLGSYVDEGTPLLTYWGQDELSDADSLLNQILIIPEQEPVRDVGFGIQKLSEIAIRSISPAFNDPYTTANAVEHIARILTRLGKSYTPTPYYTDEAQRLRVIFHKPSFEDLLYKSFYLIRHHGKEDTAVMHSILSALTIVAENNEKEVKDIIWKFSCYILEGLQEVDWISLDRSYLNHQFQKLAHACCRDGQFEGIKKGISDESK</sequence>
<keyword evidence="3" id="KW-1185">Reference proteome</keyword>
<feature type="transmembrane region" description="Helical" evidence="1">
    <location>
        <begin position="12"/>
        <end position="34"/>
    </location>
</feature>